<dbReference type="AlphaFoldDB" id="A0A2H4SDF7"/>
<reference evidence="1 2" key="1">
    <citation type="journal article" date="2017" name="BMC Genomics">
        <title>Chromosome level assembly and secondary metabolite potential of the parasitic fungus Cordyceps militaris.</title>
        <authorList>
            <person name="Kramer G.J."/>
            <person name="Nodwell J.R."/>
        </authorList>
    </citation>
    <scope>NUCLEOTIDE SEQUENCE [LARGE SCALE GENOMIC DNA]</scope>
    <source>
        <strain evidence="1 2">ATCC 34164</strain>
    </source>
</reference>
<gene>
    <name evidence="1" type="ORF">A9K55_006567</name>
</gene>
<dbReference type="VEuPathDB" id="FungiDB:CCM_02354"/>
<organism evidence="1 2">
    <name type="scientific">Cordyceps militaris</name>
    <name type="common">Caterpillar fungus</name>
    <name type="synonym">Clavaria militaris</name>
    <dbReference type="NCBI Taxonomy" id="73501"/>
    <lineage>
        <taxon>Eukaryota</taxon>
        <taxon>Fungi</taxon>
        <taxon>Dikarya</taxon>
        <taxon>Ascomycota</taxon>
        <taxon>Pezizomycotina</taxon>
        <taxon>Sordariomycetes</taxon>
        <taxon>Hypocreomycetidae</taxon>
        <taxon>Hypocreales</taxon>
        <taxon>Cordycipitaceae</taxon>
        <taxon>Cordyceps</taxon>
    </lineage>
</organism>
<dbReference type="VEuPathDB" id="FungiDB:A9K55_006567"/>
<evidence type="ECO:0000313" key="1">
    <source>
        <dbReference type="EMBL" id="ATY61141.1"/>
    </source>
</evidence>
<sequence length="169" mass="18955">MCGQEYVSRGNLGVTGVYRGSYGQAFERMSAPWCLAPRAPAARRQICQPVPLSHWLVMANATMPAASCCEQTEQAEQTDGPLPIGMQPTTSQPDHPLLTTYIPRHDIHVHVHVDYTDHLPMRPRSPPKLSLSSLHWLLKKGRQPRRTPFPYLVVQHESWLVLVPVHAPA</sequence>
<dbReference type="EMBL" id="CP023323">
    <property type="protein sequence ID" value="ATY61141.1"/>
    <property type="molecule type" value="Genomic_DNA"/>
</dbReference>
<dbReference type="Proteomes" id="UP000323067">
    <property type="component" value="Chromosome vi"/>
</dbReference>
<evidence type="ECO:0000313" key="2">
    <source>
        <dbReference type="Proteomes" id="UP000323067"/>
    </source>
</evidence>
<accession>A0A2H4SDF7</accession>
<protein>
    <submittedName>
        <fullName evidence="1">Uncharacterized protein</fullName>
    </submittedName>
</protein>
<name>A0A2H4SDF7_CORMI</name>
<proteinExistence type="predicted"/>